<feature type="signal peptide" evidence="1">
    <location>
        <begin position="1"/>
        <end position="25"/>
    </location>
</feature>
<comment type="caution">
    <text evidence="2">The sequence shown here is derived from an EMBL/GenBank/DDBJ whole genome shotgun (WGS) entry which is preliminary data.</text>
</comment>
<dbReference type="Gene3D" id="2.60.40.790">
    <property type="match status" value="1"/>
</dbReference>
<dbReference type="Proteomes" id="UP001396334">
    <property type="component" value="Unassembled WGS sequence"/>
</dbReference>
<organism evidence="2 3">
    <name type="scientific">Hibiscus sabdariffa</name>
    <name type="common">roselle</name>
    <dbReference type="NCBI Taxonomy" id="183260"/>
    <lineage>
        <taxon>Eukaryota</taxon>
        <taxon>Viridiplantae</taxon>
        <taxon>Streptophyta</taxon>
        <taxon>Embryophyta</taxon>
        <taxon>Tracheophyta</taxon>
        <taxon>Spermatophyta</taxon>
        <taxon>Magnoliopsida</taxon>
        <taxon>eudicotyledons</taxon>
        <taxon>Gunneridae</taxon>
        <taxon>Pentapetalae</taxon>
        <taxon>rosids</taxon>
        <taxon>malvids</taxon>
        <taxon>Malvales</taxon>
        <taxon>Malvaceae</taxon>
        <taxon>Malvoideae</taxon>
        <taxon>Hibiscus</taxon>
    </lineage>
</organism>
<evidence type="ECO:0008006" key="4">
    <source>
        <dbReference type="Google" id="ProtNLM"/>
    </source>
</evidence>
<protein>
    <recommendedName>
        <fullName evidence="4">SHSP domain-containing protein</fullName>
    </recommendedName>
</protein>
<feature type="chain" id="PRO_5046184746" description="SHSP domain-containing protein" evidence="1">
    <location>
        <begin position="26"/>
        <end position="113"/>
    </location>
</feature>
<gene>
    <name evidence="2" type="ORF">V6N11_065645</name>
</gene>
<name>A0ABR2PHY2_9ROSI</name>
<evidence type="ECO:0000313" key="2">
    <source>
        <dbReference type="EMBL" id="KAK8988046.1"/>
    </source>
</evidence>
<keyword evidence="3" id="KW-1185">Reference proteome</keyword>
<reference evidence="2 3" key="1">
    <citation type="journal article" date="2024" name="G3 (Bethesda)">
        <title>Genome assembly of Hibiscus sabdariffa L. provides insights into metabolisms of medicinal natural products.</title>
        <authorList>
            <person name="Kim T."/>
        </authorList>
    </citation>
    <scope>NUCLEOTIDE SEQUENCE [LARGE SCALE GENOMIC DNA]</scope>
    <source>
        <strain evidence="2">TK-2024</strain>
        <tissue evidence="2">Old leaves</tissue>
    </source>
</reference>
<sequence>MTIKNLTKAFIFLMAATLMASQVKGLMPYPYTRPLWDMMIPEDPFRILEHTPLTFPKGTSEPLALARADWKETPRSHVITLDIPGMKIEDLKLKIEFEDNWLLRISCWKIYLL</sequence>
<accession>A0ABR2PHY2</accession>
<dbReference type="EMBL" id="JBBPBN010000059">
    <property type="protein sequence ID" value="KAK8988046.1"/>
    <property type="molecule type" value="Genomic_DNA"/>
</dbReference>
<keyword evidence="1" id="KW-0732">Signal</keyword>
<proteinExistence type="predicted"/>
<evidence type="ECO:0000256" key="1">
    <source>
        <dbReference type="SAM" id="SignalP"/>
    </source>
</evidence>
<dbReference type="SUPFAM" id="SSF49764">
    <property type="entry name" value="HSP20-like chaperones"/>
    <property type="match status" value="1"/>
</dbReference>
<dbReference type="InterPro" id="IPR008978">
    <property type="entry name" value="HSP20-like_chaperone"/>
</dbReference>
<evidence type="ECO:0000313" key="3">
    <source>
        <dbReference type="Proteomes" id="UP001396334"/>
    </source>
</evidence>